<accession>A0ABU0DYX9</accession>
<proteinExistence type="predicted"/>
<reference evidence="1 2" key="1">
    <citation type="submission" date="2023-07" db="EMBL/GenBank/DDBJ databases">
        <title>Genomic Encyclopedia of Type Strains, Phase IV (KMG-IV): sequencing the most valuable type-strain genomes for metagenomic binning, comparative biology and taxonomic classification.</title>
        <authorList>
            <person name="Goeker M."/>
        </authorList>
    </citation>
    <scope>NUCLEOTIDE SEQUENCE [LARGE SCALE GENOMIC DNA]</scope>
    <source>
        <strain evidence="1 2">DSM 16784</strain>
    </source>
</reference>
<comment type="caution">
    <text evidence="1">The sequence shown here is derived from an EMBL/GenBank/DDBJ whole genome shotgun (WGS) entry which is preliminary data.</text>
</comment>
<dbReference type="Proteomes" id="UP001230220">
    <property type="component" value="Unassembled WGS sequence"/>
</dbReference>
<organism evidence="1 2">
    <name type="scientific">Breznakia pachnodae</name>
    <dbReference type="NCBI Taxonomy" id="265178"/>
    <lineage>
        <taxon>Bacteria</taxon>
        <taxon>Bacillati</taxon>
        <taxon>Bacillota</taxon>
        <taxon>Erysipelotrichia</taxon>
        <taxon>Erysipelotrichales</taxon>
        <taxon>Erysipelotrichaceae</taxon>
        <taxon>Breznakia</taxon>
    </lineage>
</organism>
<protein>
    <submittedName>
        <fullName evidence="1">Uncharacterized protein</fullName>
    </submittedName>
</protein>
<dbReference type="EMBL" id="JAUSUR010000001">
    <property type="protein sequence ID" value="MDQ0359848.1"/>
    <property type="molecule type" value="Genomic_DNA"/>
</dbReference>
<sequence>MKIEHNVFLYKYLYNVKKSTSNYNYSVILLDNGSTL</sequence>
<evidence type="ECO:0000313" key="2">
    <source>
        <dbReference type="Proteomes" id="UP001230220"/>
    </source>
</evidence>
<keyword evidence="2" id="KW-1185">Reference proteome</keyword>
<evidence type="ECO:0000313" key="1">
    <source>
        <dbReference type="EMBL" id="MDQ0359848.1"/>
    </source>
</evidence>
<gene>
    <name evidence="1" type="ORF">J2S15_000579</name>
</gene>
<name>A0ABU0DYX9_9FIRM</name>